<dbReference type="Pfam" id="PF18681">
    <property type="entry name" value="DUF5634"/>
    <property type="match status" value="1"/>
</dbReference>
<evidence type="ECO:0000259" key="1">
    <source>
        <dbReference type="Pfam" id="PF18681"/>
    </source>
</evidence>
<dbReference type="AlphaFoldDB" id="A0A1H8NJZ5"/>
<sequence length="111" mass="13279">MEQLFYADIHNHLAKHAEQIKIHYSLDRIEIYEKQIKHDIIHLGYAVTVNQQTSRVYLRYLRIDQQRLLPFTPIWTIEKQSFKRGYDSLIEALLSLNNQGDQQTRSRKLPS</sequence>
<proteinExistence type="predicted"/>
<dbReference type="EMBL" id="FODJ01000006">
    <property type="protein sequence ID" value="SEO29819.1"/>
    <property type="molecule type" value="Genomic_DNA"/>
</dbReference>
<keyword evidence="3" id="KW-1185">Reference proteome</keyword>
<evidence type="ECO:0000313" key="2">
    <source>
        <dbReference type="EMBL" id="SEO29819.1"/>
    </source>
</evidence>
<gene>
    <name evidence="2" type="ORF">SAMN04488134_1063</name>
</gene>
<dbReference type="Proteomes" id="UP000199300">
    <property type="component" value="Unassembled WGS sequence"/>
</dbReference>
<protein>
    <recommendedName>
        <fullName evidence="1">GK1464-like domain-containing protein</fullName>
    </recommendedName>
</protein>
<accession>A0A1H8NJZ5</accession>
<dbReference type="OrthoDB" id="2968163at2"/>
<dbReference type="InterPro" id="IPR040915">
    <property type="entry name" value="GK1464-like_dom"/>
</dbReference>
<dbReference type="InterPro" id="IPR028990">
    <property type="entry name" value="GK1464-like"/>
</dbReference>
<evidence type="ECO:0000313" key="3">
    <source>
        <dbReference type="Proteomes" id="UP000199300"/>
    </source>
</evidence>
<organism evidence="2 3">
    <name type="scientific">Amphibacillus marinus</name>
    <dbReference type="NCBI Taxonomy" id="872970"/>
    <lineage>
        <taxon>Bacteria</taxon>
        <taxon>Bacillati</taxon>
        <taxon>Bacillota</taxon>
        <taxon>Bacilli</taxon>
        <taxon>Bacillales</taxon>
        <taxon>Bacillaceae</taxon>
        <taxon>Amphibacillus</taxon>
    </lineage>
</organism>
<reference evidence="2 3" key="1">
    <citation type="submission" date="2016-10" db="EMBL/GenBank/DDBJ databases">
        <authorList>
            <person name="de Groot N.N."/>
        </authorList>
    </citation>
    <scope>NUCLEOTIDE SEQUENCE [LARGE SCALE GENOMIC DNA]</scope>
    <source>
        <strain evidence="2 3">CGMCC 1.10434</strain>
    </source>
</reference>
<dbReference type="Gene3D" id="3.30.70.1480">
    <property type="entry name" value="GK1464-like"/>
    <property type="match status" value="1"/>
</dbReference>
<dbReference type="SUPFAM" id="SSF143579">
    <property type="entry name" value="GK1464-like"/>
    <property type="match status" value="1"/>
</dbReference>
<dbReference type="RefSeq" id="WP_091497174.1">
    <property type="nucleotide sequence ID" value="NZ_FODJ01000006.1"/>
</dbReference>
<feature type="domain" description="GK1464-like" evidence="1">
    <location>
        <begin position="8"/>
        <end position="93"/>
    </location>
</feature>
<name>A0A1H8NJZ5_9BACI</name>